<dbReference type="Proteomes" id="UP001499938">
    <property type="component" value="Unassembled WGS sequence"/>
</dbReference>
<dbReference type="Gene3D" id="3.40.50.620">
    <property type="entry name" value="HUPs"/>
    <property type="match status" value="1"/>
</dbReference>
<keyword evidence="4" id="KW-1185">Reference proteome</keyword>
<evidence type="ECO:0000313" key="4">
    <source>
        <dbReference type="Proteomes" id="UP001499938"/>
    </source>
</evidence>
<dbReference type="InterPro" id="IPR014729">
    <property type="entry name" value="Rossmann-like_a/b/a_fold"/>
</dbReference>
<dbReference type="CDD" id="cd00293">
    <property type="entry name" value="USP-like"/>
    <property type="match status" value="1"/>
</dbReference>
<dbReference type="Pfam" id="PF00582">
    <property type="entry name" value="Usp"/>
    <property type="match status" value="1"/>
</dbReference>
<reference evidence="4" key="1">
    <citation type="journal article" date="2019" name="Int. J. Syst. Evol. Microbiol.">
        <title>The Global Catalogue of Microorganisms (GCM) 10K type strain sequencing project: providing services to taxonomists for standard genome sequencing and annotation.</title>
        <authorList>
            <consortium name="The Broad Institute Genomics Platform"/>
            <consortium name="The Broad Institute Genome Sequencing Center for Infectious Disease"/>
            <person name="Wu L."/>
            <person name="Ma J."/>
        </authorList>
    </citation>
    <scope>NUCLEOTIDE SEQUENCE [LARGE SCALE GENOMIC DNA]</scope>
    <source>
        <strain evidence="4">JCM 15592</strain>
    </source>
</reference>
<gene>
    <name evidence="3" type="ORF">GCM10009811_24530</name>
</gene>
<dbReference type="RefSeq" id="WP_344085695.1">
    <property type="nucleotide sequence ID" value="NZ_BAAAPO010000038.1"/>
</dbReference>
<comment type="similarity">
    <text evidence="1">Belongs to the universal stress protein A family.</text>
</comment>
<feature type="domain" description="UspA" evidence="2">
    <location>
        <begin position="3"/>
        <end position="125"/>
    </location>
</feature>
<evidence type="ECO:0000256" key="1">
    <source>
        <dbReference type="ARBA" id="ARBA00008791"/>
    </source>
</evidence>
<sequence>MVIVVAYTPDSSGEAALAYGITEAKRRDAKIVVVNATRGDALVDPRFAGESAVGTMDSELSSVEHEITQPIGPDVSDLIISEVERTGADYLVVGLRHRTPVGKLIMGSVSQRLLLDSPVPVFAVRPPRD</sequence>
<evidence type="ECO:0000313" key="3">
    <source>
        <dbReference type="EMBL" id="GAA1799717.1"/>
    </source>
</evidence>
<organism evidence="3 4">
    <name type="scientific">Nostocoides veronense</name>
    <dbReference type="NCBI Taxonomy" id="330836"/>
    <lineage>
        <taxon>Bacteria</taxon>
        <taxon>Bacillati</taxon>
        <taxon>Actinomycetota</taxon>
        <taxon>Actinomycetes</taxon>
        <taxon>Micrococcales</taxon>
        <taxon>Intrasporangiaceae</taxon>
        <taxon>Nostocoides</taxon>
    </lineage>
</organism>
<proteinExistence type="inferred from homology"/>
<protein>
    <submittedName>
        <fullName evidence="3">Universal stress protein</fullName>
    </submittedName>
</protein>
<evidence type="ECO:0000259" key="2">
    <source>
        <dbReference type="Pfam" id="PF00582"/>
    </source>
</evidence>
<dbReference type="EMBL" id="BAAAPO010000038">
    <property type="protein sequence ID" value="GAA1799717.1"/>
    <property type="molecule type" value="Genomic_DNA"/>
</dbReference>
<dbReference type="PRINTS" id="PR01438">
    <property type="entry name" value="UNVRSLSTRESS"/>
</dbReference>
<dbReference type="InterPro" id="IPR006015">
    <property type="entry name" value="Universal_stress_UspA"/>
</dbReference>
<dbReference type="SUPFAM" id="SSF52402">
    <property type="entry name" value="Adenine nucleotide alpha hydrolases-like"/>
    <property type="match status" value="1"/>
</dbReference>
<name>A0ABP4Y061_9MICO</name>
<accession>A0ABP4Y061</accession>
<comment type="caution">
    <text evidence="3">The sequence shown here is derived from an EMBL/GenBank/DDBJ whole genome shotgun (WGS) entry which is preliminary data.</text>
</comment>
<dbReference type="InterPro" id="IPR006016">
    <property type="entry name" value="UspA"/>
</dbReference>